<evidence type="ECO:0000313" key="12">
    <source>
        <dbReference type="Proteomes" id="UP000608923"/>
    </source>
</evidence>
<keyword evidence="7 9" id="KW-0472">Membrane</keyword>
<evidence type="ECO:0000256" key="6">
    <source>
        <dbReference type="ARBA" id="ARBA00022989"/>
    </source>
</evidence>
<dbReference type="EMBL" id="BMZN01000003">
    <property type="protein sequence ID" value="GHC50935.1"/>
    <property type="molecule type" value="Genomic_DNA"/>
</dbReference>
<evidence type="ECO:0000256" key="1">
    <source>
        <dbReference type="ARBA" id="ARBA00004429"/>
    </source>
</evidence>
<proteinExistence type="inferred from homology"/>
<evidence type="ECO:0000256" key="9">
    <source>
        <dbReference type="RuleBase" id="RU369079"/>
    </source>
</evidence>
<comment type="similarity">
    <text evidence="8 9">Belongs to the TRAP transporter small permease family.</text>
</comment>
<comment type="subcellular location">
    <subcellularLocation>
        <location evidence="1 9">Cell inner membrane</location>
        <topology evidence="1 9">Multi-pass membrane protein</topology>
    </subcellularLocation>
</comment>
<protein>
    <recommendedName>
        <fullName evidence="9">TRAP transporter small permease protein</fullName>
    </recommendedName>
</protein>
<evidence type="ECO:0000256" key="8">
    <source>
        <dbReference type="ARBA" id="ARBA00038436"/>
    </source>
</evidence>
<keyword evidence="5 9" id="KW-0812">Transmembrane</keyword>
<comment type="caution">
    <text evidence="11">The sequence shown here is derived from an EMBL/GenBank/DDBJ whole genome shotgun (WGS) entry which is preliminary data.</text>
</comment>
<dbReference type="Pfam" id="PF04290">
    <property type="entry name" value="DctQ"/>
    <property type="match status" value="1"/>
</dbReference>
<evidence type="ECO:0000259" key="10">
    <source>
        <dbReference type="Pfam" id="PF04290"/>
    </source>
</evidence>
<reference evidence="12" key="1">
    <citation type="journal article" date="2019" name="Int. J. Syst. Evol. Microbiol.">
        <title>The Global Catalogue of Microorganisms (GCM) 10K type strain sequencing project: providing services to taxonomists for standard genome sequencing and annotation.</title>
        <authorList>
            <consortium name="The Broad Institute Genomics Platform"/>
            <consortium name="The Broad Institute Genome Sequencing Center for Infectious Disease"/>
            <person name="Wu L."/>
            <person name="Ma J."/>
        </authorList>
    </citation>
    <scope>NUCLEOTIDE SEQUENCE [LARGE SCALE GENOMIC DNA]</scope>
    <source>
        <strain evidence="12">KCTC 42083</strain>
    </source>
</reference>
<feature type="transmembrane region" description="Helical" evidence="9">
    <location>
        <begin position="43"/>
        <end position="65"/>
    </location>
</feature>
<dbReference type="PANTHER" id="PTHR35011:SF2">
    <property type="entry name" value="2,3-DIKETO-L-GULONATE TRAP TRANSPORTER SMALL PERMEASE PROTEIN YIAM"/>
    <property type="match status" value="1"/>
</dbReference>
<dbReference type="InterPro" id="IPR055348">
    <property type="entry name" value="DctQ"/>
</dbReference>
<comment type="function">
    <text evidence="9">Part of the tripartite ATP-independent periplasmic (TRAP) transport system.</text>
</comment>
<evidence type="ECO:0000256" key="7">
    <source>
        <dbReference type="ARBA" id="ARBA00023136"/>
    </source>
</evidence>
<sequence length="167" mass="18188">MNSFVSLLRAGLRRLTELCIASLALLTLVDVLGRYIFNVSVMGAVELTEILMVGVIFCGIVFATMEREHVVVDLVPIPGGEKGARLVHVSSHLLAAGISALLAMVSWTQAESAAEYADQTTLLGLPLAPVVYFMSIMLFVNTIVELSQLRRDLRTDTTHLEEEATND</sequence>
<evidence type="ECO:0000256" key="3">
    <source>
        <dbReference type="ARBA" id="ARBA00022475"/>
    </source>
</evidence>
<dbReference type="RefSeq" id="WP_229841260.1">
    <property type="nucleotide sequence ID" value="NZ_BMZN01000003.1"/>
</dbReference>
<keyword evidence="4 9" id="KW-0997">Cell inner membrane</keyword>
<keyword evidence="12" id="KW-1185">Reference proteome</keyword>
<dbReference type="InterPro" id="IPR007387">
    <property type="entry name" value="TRAP_DctQ"/>
</dbReference>
<feature type="domain" description="Tripartite ATP-independent periplasmic transporters DctQ component" evidence="10">
    <location>
        <begin position="23"/>
        <end position="154"/>
    </location>
</feature>
<dbReference type="GO" id="GO:0005886">
    <property type="term" value="C:plasma membrane"/>
    <property type="evidence" value="ECO:0007669"/>
    <property type="project" value="UniProtKB-SubCell"/>
</dbReference>
<dbReference type="GO" id="GO:0022857">
    <property type="term" value="F:transmembrane transporter activity"/>
    <property type="evidence" value="ECO:0007669"/>
    <property type="project" value="UniProtKB-UniRule"/>
</dbReference>
<keyword evidence="6 9" id="KW-1133">Transmembrane helix</keyword>
<organism evidence="11 12">
    <name type="scientific">Alcaligenes pakistanensis</name>
    <dbReference type="NCBI Taxonomy" id="1482717"/>
    <lineage>
        <taxon>Bacteria</taxon>
        <taxon>Pseudomonadati</taxon>
        <taxon>Pseudomonadota</taxon>
        <taxon>Betaproteobacteria</taxon>
        <taxon>Burkholderiales</taxon>
        <taxon>Alcaligenaceae</taxon>
        <taxon>Alcaligenes</taxon>
    </lineage>
</organism>
<dbReference type="Proteomes" id="UP000608923">
    <property type="component" value="Unassembled WGS sequence"/>
</dbReference>
<feature type="transmembrane region" description="Helical" evidence="9">
    <location>
        <begin position="127"/>
        <end position="144"/>
    </location>
</feature>
<evidence type="ECO:0000313" key="11">
    <source>
        <dbReference type="EMBL" id="GHC50935.1"/>
    </source>
</evidence>
<evidence type="ECO:0000256" key="4">
    <source>
        <dbReference type="ARBA" id="ARBA00022519"/>
    </source>
</evidence>
<evidence type="ECO:0000256" key="2">
    <source>
        <dbReference type="ARBA" id="ARBA00022448"/>
    </source>
</evidence>
<feature type="transmembrane region" description="Helical" evidence="9">
    <location>
        <begin position="86"/>
        <end position="107"/>
    </location>
</feature>
<accession>A0A8H9IMF7</accession>
<keyword evidence="3" id="KW-1003">Cell membrane</keyword>
<dbReference type="GO" id="GO:0015740">
    <property type="term" value="P:C4-dicarboxylate transport"/>
    <property type="evidence" value="ECO:0007669"/>
    <property type="project" value="TreeGrafter"/>
</dbReference>
<name>A0A8H9IMF7_9BURK</name>
<gene>
    <name evidence="11" type="ORF">GCM10010096_23740</name>
</gene>
<comment type="subunit">
    <text evidence="9">The complex comprises the extracytoplasmic solute receptor protein and the two transmembrane proteins.</text>
</comment>
<comment type="caution">
    <text evidence="9">Lacks conserved residue(s) required for the propagation of feature annotation.</text>
</comment>
<keyword evidence="2 9" id="KW-0813">Transport</keyword>
<evidence type="ECO:0000256" key="5">
    <source>
        <dbReference type="ARBA" id="ARBA00022692"/>
    </source>
</evidence>
<dbReference type="AlphaFoldDB" id="A0A8H9IMF7"/>
<dbReference type="PANTHER" id="PTHR35011">
    <property type="entry name" value="2,3-DIKETO-L-GULONATE TRAP TRANSPORTER SMALL PERMEASE PROTEIN YIAM"/>
    <property type="match status" value="1"/>
</dbReference>